<keyword evidence="2" id="KW-1185">Reference proteome</keyword>
<dbReference type="Proteomes" id="UP001152607">
    <property type="component" value="Unassembled WGS sequence"/>
</dbReference>
<reference evidence="1" key="1">
    <citation type="submission" date="2023-01" db="EMBL/GenBank/DDBJ databases">
        <authorList>
            <person name="Van Ghelder C."/>
            <person name="Rancurel C."/>
        </authorList>
    </citation>
    <scope>NUCLEOTIDE SEQUENCE</scope>
    <source>
        <strain evidence="1">CNCM I-4278</strain>
    </source>
</reference>
<comment type="caution">
    <text evidence="1">The sequence shown here is derived from an EMBL/GenBank/DDBJ whole genome shotgun (WGS) entry which is preliminary data.</text>
</comment>
<organism evidence="1 2">
    <name type="scientific">Periconia digitata</name>
    <dbReference type="NCBI Taxonomy" id="1303443"/>
    <lineage>
        <taxon>Eukaryota</taxon>
        <taxon>Fungi</taxon>
        <taxon>Dikarya</taxon>
        <taxon>Ascomycota</taxon>
        <taxon>Pezizomycotina</taxon>
        <taxon>Dothideomycetes</taxon>
        <taxon>Pleosporomycetidae</taxon>
        <taxon>Pleosporales</taxon>
        <taxon>Massarineae</taxon>
        <taxon>Periconiaceae</taxon>
        <taxon>Periconia</taxon>
    </lineage>
</organism>
<gene>
    <name evidence="1" type="ORF">PDIGIT_LOCUS12980</name>
</gene>
<sequence>MEKLKGTRTCTAHIVGALERKPHWLRTKPEAPPLSRPLTILSMRLCGFRRAIEEATQVHSNRPAMIPDRSGPVSIFIAACRHAPCPSKVRFASCAKTDNAAFVLAVLKEGASCCPKPRNETHVTDMLTGERGTKKTLSRCNTQDGASRWIFLSRSTVLKLVNPRSLLSIAGGRSP</sequence>
<evidence type="ECO:0000313" key="1">
    <source>
        <dbReference type="EMBL" id="CAI6339816.1"/>
    </source>
</evidence>
<proteinExistence type="predicted"/>
<dbReference type="AlphaFoldDB" id="A0A9W4XVT4"/>
<accession>A0A9W4XVT4</accession>
<name>A0A9W4XVT4_9PLEO</name>
<evidence type="ECO:0000313" key="2">
    <source>
        <dbReference type="Proteomes" id="UP001152607"/>
    </source>
</evidence>
<protein>
    <submittedName>
        <fullName evidence="1">Uncharacterized protein</fullName>
    </submittedName>
</protein>
<dbReference type="EMBL" id="CAOQHR010000009">
    <property type="protein sequence ID" value="CAI6339816.1"/>
    <property type="molecule type" value="Genomic_DNA"/>
</dbReference>